<dbReference type="EMBL" id="CP122537">
    <property type="protein sequence ID" value="WGH77526.1"/>
    <property type="molecule type" value="Genomic_DNA"/>
</dbReference>
<sequence>MSRQEIVDALIEHQGQLYSEAIGANFARDTPQELFHWLIGALMLAARIDSGLAVAAAAKLREAGLHKIDAILDADDARLIEVLTDGGYARYREVTTGYLKETAAWARDSFDGDLRVLRDRAEDADALLEALQGAKGIGPIGAAIFAREAQLVWDIFHPRADGPALDAARDLGLPDDAEALLKLAGGRERFVRLMAALTRAALDGPADAVRAAR</sequence>
<name>A0ABY8L8A4_9RHOB</name>
<dbReference type="Gene3D" id="1.10.340.30">
    <property type="entry name" value="Hypothetical protein, domain 2"/>
    <property type="match status" value="1"/>
</dbReference>
<dbReference type="Proteomes" id="UP001243420">
    <property type="component" value="Chromosome"/>
</dbReference>
<accession>A0ABY8L8A4</accession>
<proteinExistence type="predicted"/>
<protein>
    <recommendedName>
        <fullName evidence="3">Endonuclease III</fullName>
    </recommendedName>
</protein>
<dbReference type="InterPro" id="IPR011257">
    <property type="entry name" value="DNA_glycosylase"/>
</dbReference>
<dbReference type="RefSeq" id="WP_279964103.1">
    <property type="nucleotide sequence ID" value="NZ_CP122537.1"/>
</dbReference>
<reference evidence="1 2" key="1">
    <citation type="submission" date="2023-04" db="EMBL/GenBank/DDBJ databases">
        <title>Jannaschia ovalis sp. nov., a marine bacterium isolated from sea tidal flat.</title>
        <authorList>
            <person name="Kwon D.Y."/>
            <person name="Kim J.-J."/>
        </authorList>
    </citation>
    <scope>NUCLEOTIDE SEQUENCE [LARGE SCALE GENOMIC DNA]</scope>
    <source>
        <strain evidence="1 2">GRR-S6-38</strain>
    </source>
</reference>
<dbReference type="SUPFAM" id="SSF48150">
    <property type="entry name" value="DNA-glycosylase"/>
    <property type="match status" value="1"/>
</dbReference>
<organism evidence="1 2">
    <name type="scientific">Jannaschia ovalis</name>
    <dbReference type="NCBI Taxonomy" id="3038773"/>
    <lineage>
        <taxon>Bacteria</taxon>
        <taxon>Pseudomonadati</taxon>
        <taxon>Pseudomonadota</taxon>
        <taxon>Alphaproteobacteria</taxon>
        <taxon>Rhodobacterales</taxon>
        <taxon>Roseobacteraceae</taxon>
        <taxon>Jannaschia</taxon>
    </lineage>
</organism>
<evidence type="ECO:0008006" key="3">
    <source>
        <dbReference type="Google" id="ProtNLM"/>
    </source>
</evidence>
<evidence type="ECO:0000313" key="1">
    <source>
        <dbReference type="EMBL" id="WGH77526.1"/>
    </source>
</evidence>
<keyword evidence="2" id="KW-1185">Reference proteome</keyword>
<gene>
    <name evidence="1" type="ORF">P8627_10805</name>
</gene>
<evidence type="ECO:0000313" key="2">
    <source>
        <dbReference type="Proteomes" id="UP001243420"/>
    </source>
</evidence>